<keyword evidence="5" id="KW-0418">Kinase</keyword>
<proteinExistence type="inferred from homology"/>
<organism evidence="13">
    <name type="scientific">Calcidiscus leptoporus</name>
    <dbReference type="NCBI Taxonomy" id="127549"/>
    <lineage>
        <taxon>Eukaryota</taxon>
        <taxon>Haptista</taxon>
        <taxon>Haptophyta</taxon>
        <taxon>Prymnesiophyceae</taxon>
        <taxon>Coccolithales</taxon>
        <taxon>Calcidiscaceae</taxon>
        <taxon>Calcidiscus</taxon>
    </lineage>
</organism>
<evidence type="ECO:0000256" key="9">
    <source>
        <dbReference type="PROSITE-ProRule" id="PRU10141"/>
    </source>
</evidence>
<dbReference type="AlphaFoldDB" id="A0A7S0JB89"/>
<evidence type="ECO:0000313" key="13">
    <source>
        <dbReference type="EMBL" id="CAD8546651.1"/>
    </source>
</evidence>
<evidence type="ECO:0000256" key="4">
    <source>
        <dbReference type="ARBA" id="ARBA00022741"/>
    </source>
</evidence>
<evidence type="ECO:0000256" key="11">
    <source>
        <dbReference type="SAM" id="MobiDB-lite"/>
    </source>
</evidence>
<comment type="catalytic activity">
    <reaction evidence="7">
        <text>L-threonyl-[protein] + ATP = O-phospho-L-threonyl-[protein] + ADP + H(+)</text>
        <dbReference type="Rhea" id="RHEA:46608"/>
        <dbReference type="Rhea" id="RHEA-COMP:11060"/>
        <dbReference type="Rhea" id="RHEA-COMP:11605"/>
        <dbReference type="ChEBI" id="CHEBI:15378"/>
        <dbReference type="ChEBI" id="CHEBI:30013"/>
        <dbReference type="ChEBI" id="CHEBI:30616"/>
        <dbReference type="ChEBI" id="CHEBI:61977"/>
        <dbReference type="ChEBI" id="CHEBI:456216"/>
        <dbReference type="EC" id="2.7.11.1"/>
    </reaction>
</comment>
<sequence>MAEAELSLCKRMLQLLLSCVGRAESMQLFGERYRVERKLGEGATANVLLLRKTGGVAHGDALVALKVICAAREKRGAVETEIAALGRVRGSPLVLELLCSEILPTRNADVLEARLLFRYCEGGTALTALEQARSDQGGGLSEPAALEIFEQMAAAVAHCHARDVIHRDIKLTNVYLTSRNGTRMWVLGDFGSALLSAQSAHIAHRVELLCAREEVEELTTPEYRAPEQVALELGSRLSSAVDAWALGVSLHQMLFDANPFATPLATLSARAVTDKEHAASGGLQELLRELLQRNASSRLTAAAAQRRARALQREVHGTEPPDPEQGCGGGGRNHDESSDIGWANFGQ</sequence>
<dbReference type="PROSITE" id="PS50011">
    <property type="entry name" value="PROTEIN_KINASE_DOM"/>
    <property type="match status" value="1"/>
</dbReference>
<evidence type="ECO:0000256" key="2">
    <source>
        <dbReference type="ARBA" id="ARBA00022527"/>
    </source>
</evidence>
<evidence type="ECO:0000256" key="10">
    <source>
        <dbReference type="RuleBase" id="RU000304"/>
    </source>
</evidence>
<dbReference type="InterPro" id="IPR011009">
    <property type="entry name" value="Kinase-like_dom_sf"/>
</dbReference>
<feature type="region of interest" description="Disordered" evidence="11">
    <location>
        <begin position="308"/>
        <end position="347"/>
    </location>
</feature>
<evidence type="ECO:0000256" key="5">
    <source>
        <dbReference type="ARBA" id="ARBA00022777"/>
    </source>
</evidence>
<dbReference type="SUPFAM" id="SSF56112">
    <property type="entry name" value="Protein kinase-like (PK-like)"/>
    <property type="match status" value="1"/>
</dbReference>
<dbReference type="EMBL" id="HBER01043584">
    <property type="protein sequence ID" value="CAD8546651.1"/>
    <property type="molecule type" value="Transcribed_RNA"/>
</dbReference>
<protein>
    <recommendedName>
        <fullName evidence="1">non-specific serine/threonine protein kinase</fullName>
        <ecNumber evidence="1">2.7.11.1</ecNumber>
    </recommendedName>
</protein>
<dbReference type="EC" id="2.7.11.1" evidence="1"/>
<evidence type="ECO:0000256" key="7">
    <source>
        <dbReference type="ARBA" id="ARBA00047899"/>
    </source>
</evidence>
<dbReference type="SMART" id="SM00220">
    <property type="entry name" value="S_TKc"/>
    <property type="match status" value="1"/>
</dbReference>
<keyword evidence="3" id="KW-0808">Transferase</keyword>
<dbReference type="GO" id="GO:0005737">
    <property type="term" value="C:cytoplasm"/>
    <property type="evidence" value="ECO:0007669"/>
    <property type="project" value="TreeGrafter"/>
</dbReference>
<dbReference type="InterPro" id="IPR017441">
    <property type="entry name" value="Protein_kinase_ATP_BS"/>
</dbReference>
<comment type="catalytic activity">
    <reaction evidence="8">
        <text>L-seryl-[protein] + ATP = O-phospho-L-seryl-[protein] + ADP + H(+)</text>
        <dbReference type="Rhea" id="RHEA:17989"/>
        <dbReference type="Rhea" id="RHEA-COMP:9863"/>
        <dbReference type="Rhea" id="RHEA-COMP:11604"/>
        <dbReference type="ChEBI" id="CHEBI:15378"/>
        <dbReference type="ChEBI" id="CHEBI:29999"/>
        <dbReference type="ChEBI" id="CHEBI:30616"/>
        <dbReference type="ChEBI" id="CHEBI:83421"/>
        <dbReference type="ChEBI" id="CHEBI:456216"/>
        <dbReference type="EC" id="2.7.11.1"/>
    </reaction>
</comment>
<evidence type="ECO:0000256" key="8">
    <source>
        <dbReference type="ARBA" id="ARBA00048679"/>
    </source>
</evidence>
<dbReference type="Gene3D" id="1.10.510.10">
    <property type="entry name" value="Transferase(Phosphotransferase) domain 1"/>
    <property type="match status" value="1"/>
</dbReference>
<feature type="binding site" evidence="9">
    <location>
        <position position="66"/>
    </location>
    <ligand>
        <name>ATP</name>
        <dbReference type="ChEBI" id="CHEBI:30616"/>
    </ligand>
</feature>
<dbReference type="GO" id="GO:0004674">
    <property type="term" value="F:protein serine/threonine kinase activity"/>
    <property type="evidence" value="ECO:0007669"/>
    <property type="project" value="UniProtKB-KW"/>
</dbReference>
<dbReference type="PROSITE" id="PS00108">
    <property type="entry name" value="PROTEIN_KINASE_ST"/>
    <property type="match status" value="1"/>
</dbReference>
<dbReference type="InterPro" id="IPR008271">
    <property type="entry name" value="Ser/Thr_kinase_AS"/>
</dbReference>
<dbReference type="InterPro" id="IPR000719">
    <property type="entry name" value="Prot_kinase_dom"/>
</dbReference>
<keyword evidence="2 10" id="KW-0723">Serine/threonine-protein kinase</keyword>
<dbReference type="PANTHER" id="PTHR22967:SF57">
    <property type="entry name" value="AUXILIN, ISOFORM A-RELATED"/>
    <property type="match status" value="1"/>
</dbReference>
<feature type="domain" description="Protein kinase" evidence="12">
    <location>
        <begin position="33"/>
        <end position="311"/>
    </location>
</feature>
<evidence type="ECO:0000256" key="6">
    <source>
        <dbReference type="ARBA" id="ARBA00022840"/>
    </source>
</evidence>
<dbReference type="GO" id="GO:0005524">
    <property type="term" value="F:ATP binding"/>
    <property type="evidence" value="ECO:0007669"/>
    <property type="project" value="UniProtKB-UniRule"/>
</dbReference>
<comment type="similarity">
    <text evidence="10">Belongs to the protein kinase superfamily.</text>
</comment>
<name>A0A7S0JB89_9EUKA</name>
<keyword evidence="6 9" id="KW-0067">ATP-binding</keyword>
<dbReference type="PANTHER" id="PTHR22967">
    <property type="entry name" value="SERINE/THREONINE PROTEIN KINASE"/>
    <property type="match status" value="1"/>
</dbReference>
<accession>A0A7S0JB89</accession>
<evidence type="ECO:0000259" key="12">
    <source>
        <dbReference type="PROSITE" id="PS50011"/>
    </source>
</evidence>
<evidence type="ECO:0000256" key="1">
    <source>
        <dbReference type="ARBA" id="ARBA00012513"/>
    </source>
</evidence>
<evidence type="ECO:0000256" key="3">
    <source>
        <dbReference type="ARBA" id="ARBA00022679"/>
    </source>
</evidence>
<keyword evidence="4 9" id="KW-0547">Nucleotide-binding</keyword>
<reference evidence="13" key="1">
    <citation type="submission" date="2021-01" db="EMBL/GenBank/DDBJ databases">
        <authorList>
            <person name="Corre E."/>
            <person name="Pelletier E."/>
            <person name="Niang G."/>
            <person name="Scheremetjew M."/>
            <person name="Finn R."/>
            <person name="Kale V."/>
            <person name="Holt S."/>
            <person name="Cochrane G."/>
            <person name="Meng A."/>
            <person name="Brown T."/>
            <person name="Cohen L."/>
        </authorList>
    </citation>
    <scope>NUCLEOTIDE SEQUENCE</scope>
    <source>
        <strain evidence="13">RCC1130</strain>
    </source>
</reference>
<gene>
    <name evidence="13" type="ORF">CLEP1334_LOCUS21941</name>
</gene>
<dbReference type="Pfam" id="PF00069">
    <property type="entry name" value="Pkinase"/>
    <property type="match status" value="1"/>
</dbReference>
<dbReference type="PROSITE" id="PS00107">
    <property type="entry name" value="PROTEIN_KINASE_ATP"/>
    <property type="match status" value="1"/>
</dbReference>